<proteinExistence type="predicted"/>
<accession>A0A8J4M4X7</accession>
<evidence type="ECO:0000259" key="3">
    <source>
        <dbReference type="Pfam" id="PF16472"/>
    </source>
</evidence>
<dbReference type="SUPFAM" id="SSF101898">
    <property type="entry name" value="NHL repeat"/>
    <property type="match status" value="1"/>
</dbReference>
<dbReference type="InterPro" id="IPR012854">
    <property type="entry name" value="Cu_amine_oxidase-like_N"/>
</dbReference>
<dbReference type="Pfam" id="PF07833">
    <property type="entry name" value="Cu_amine_oxidN1"/>
    <property type="match status" value="1"/>
</dbReference>
<keyword evidence="1" id="KW-0732">Signal</keyword>
<dbReference type="InterPro" id="IPR032485">
    <property type="entry name" value="LRP1-like_beta_prop"/>
</dbReference>
<feature type="domain" description="Prolow-density lipoprotein receptor-related protein 1-like beta-propeller" evidence="3">
    <location>
        <begin position="425"/>
        <end position="579"/>
    </location>
</feature>
<evidence type="ECO:0000256" key="1">
    <source>
        <dbReference type="SAM" id="SignalP"/>
    </source>
</evidence>
<dbReference type="SUPFAM" id="SSF55383">
    <property type="entry name" value="Copper amine oxidase, domain N"/>
    <property type="match status" value="1"/>
</dbReference>
<dbReference type="Proteomes" id="UP000677918">
    <property type="component" value="Unassembled WGS sequence"/>
</dbReference>
<organism evidence="4 5">
    <name type="scientific">Xylanibacillus composti</name>
    <dbReference type="NCBI Taxonomy" id="1572762"/>
    <lineage>
        <taxon>Bacteria</taxon>
        <taxon>Bacillati</taxon>
        <taxon>Bacillota</taxon>
        <taxon>Bacilli</taxon>
        <taxon>Bacillales</taxon>
        <taxon>Paenibacillaceae</taxon>
        <taxon>Xylanibacillus</taxon>
    </lineage>
</organism>
<dbReference type="SUPFAM" id="SSF69304">
    <property type="entry name" value="Tricorn protease N-terminal domain"/>
    <property type="match status" value="1"/>
</dbReference>
<comment type="caution">
    <text evidence="4">The sequence shown here is derived from an EMBL/GenBank/DDBJ whole genome shotgun (WGS) entry which is preliminary data.</text>
</comment>
<dbReference type="RefSeq" id="WP_213414141.1">
    <property type="nucleotide sequence ID" value="NZ_BOVK01000081.1"/>
</dbReference>
<protein>
    <submittedName>
        <fullName evidence="4">DUF5050 domain-containing protein</fullName>
    </submittedName>
</protein>
<evidence type="ECO:0000259" key="2">
    <source>
        <dbReference type="Pfam" id="PF07833"/>
    </source>
</evidence>
<evidence type="ECO:0000313" key="4">
    <source>
        <dbReference type="EMBL" id="GIQ71346.1"/>
    </source>
</evidence>
<feature type="domain" description="Copper amine oxidase-like N-terminal" evidence="2">
    <location>
        <begin position="65"/>
        <end position="163"/>
    </location>
</feature>
<name>A0A8J4M4X7_9BACL</name>
<gene>
    <name evidence="4" type="ORF">XYCOK13_41700</name>
</gene>
<evidence type="ECO:0000313" key="5">
    <source>
        <dbReference type="Proteomes" id="UP000677918"/>
    </source>
</evidence>
<reference evidence="4" key="1">
    <citation type="submission" date="2021-04" db="EMBL/GenBank/DDBJ databases">
        <title>Draft genome sequence of Xylanibacillus composti strain K13.</title>
        <authorList>
            <person name="Uke A."/>
            <person name="Chhe C."/>
            <person name="Baramee S."/>
            <person name="Kosugi A."/>
        </authorList>
    </citation>
    <scope>NUCLEOTIDE SEQUENCE</scope>
    <source>
        <strain evidence="4">K13</strain>
    </source>
</reference>
<keyword evidence="5" id="KW-1185">Reference proteome</keyword>
<dbReference type="Gene3D" id="3.30.457.10">
    <property type="entry name" value="Copper amine oxidase-like, N-terminal domain"/>
    <property type="match status" value="1"/>
</dbReference>
<feature type="signal peptide" evidence="1">
    <location>
        <begin position="1"/>
        <end position="23"/>
    </location>
</feature>
<dbReference type="EMBL" id="BOVK01000081">
    <property type="protein sequence ID" value="GIQ71346.1"/>
    <property type="molecule type" value="Genomic_DNA"/>
</dbReference>
<dbReference type="AlphaFoldDB" id="A0A8J4M4X7"/>
<sequence length="591" mass="66231">MKKMILLAAACLCLLAGTTPAGAAEGISKRPLSEVFHHLVIVPYDYQGKAFISGQMEDVYGDYEMVQRDGRVLVPIRLMSYLATQADGNNSYWDAVWQPEQPDMVRLINHRTQKTVIFTVNSHTILVNNEPHIMDVAPQKVNGSIMLPLRSAAEALDQHIDWLNGLILIGSDYVDLQHPQTTALIDAVKKQLTDPRERMDDGRKLEPAAQYGDKLFYFKTLVDSEQYRRLLYAKLPGGKELPITLTGQPLLQYTAMLDDEMYYITIQNGETELHVYSFAEGTSHKVSGIRDWKPGDGWFTGVEELDNELYVTLHTGDNIMGGDTVYKVVDGSLQKVTSAKSLIRLIQEGDKLYFTDFLFMQDFANNLKQMDLKSGDTVRIGVEGYAYGASRYAHDDGSVSYSGNRSLYVRDGHLYAVAYHVDDSRDRSAVYKLNLADQTQVQLTPPADQFWIAGKNLYYREFETGHLAVTDLNGGVQRTLVERPILGAQFIGGSIYYTSNASRDAYKPGVLYRLDLADEEEIRLSDLAVSSYFAGESGIYYVSHSYAPGIYKIGADGRHAHLVSDHIDSAILTDEGLVYTLKYEEGIYTVK</sequence>
<dbReference type="InterPro" id="IPR036582">
    <property type="entry name" value="Mao_N_sf"/>
</dbReference>
<dbReference type="Pfam" id="PF16472">
    <property type="entry name" value="DUF5050"/>
    <property type="match status" value="1"/>
</dbReference>
<feature type="chain" id="PRO_5035237922" evidence="1">
    <location>
        <begin position="24"/>
        <end position="591"/>
    </location>
</feature>